<keyword evidence="2" id="KW-1185">Reference proteome</keyword>
<reference evidence="1 2" key="1">
    <citation type="journal article" date="2015" name="BMC Genomics">
        <title>Gene expression during zombie ant biting behavior reflects the complexity underlying fungal parasitic behavioral manipulation.</title>
        <authorList>
            <person name="de Bekker C."/>
            <person name="Ohm R.A."/>
            <person name="Loreto R.G."/>
            <person name="Sebastian A."/>
            <person name="Albert I."/>
            <person name="Merrow M."/>
            <person name="Brachmann A."/>
            <person name="Hughes D.P."/>
        </authorList>
    </citation>
    <scope>NUCLEOTIDE SEQUENCE [LARGE SCALE GENOMIC DNA]</scope>
    <source>
        <strain evidence="1 2">SC16a</strain>
    </source>
</reference>
<dbReference type="Gene3D" id="2.130.10.10">
    <property type="entry name" value="YVTN repeat-like/Quinoprotein amine dehydrogenase"/>
    <property type="match status" value="1"/>
</dbReference>
<dbReference type="InterPro" id="IPR036322">
    <property type="entry name" value="WD40_repeat_dom_sf"/>
</dbReference>
<accession>A0A2A9P5H4</accession>
<comment type="caution">
    <text evidence="1">The sequence shown here is derived from an EMBL/GenBank/DDBJ whole genome shotgun (WGS) entry which is preliminary data.</text>
</comment>
<evidence type="ECO:0000313" key="1">
    <source>
        <dbReference type="EMBL" id="PFH56588.1"/>
    </source>
</evidence>
<dbReference type="Proteomes" id="UP000037136">
    <property type="component" value="Unassembled WGS sequence"/>
</dbReference>
<dbReference type="STRING" id="268505.A0A2A9P5H4"/>
<evidence type="ECO:0000313" key="2">
    <source>
        <dbReference type="Proteomes" id="UP000037136"/>
    </source>
</evidence>
<name>A0A2A9P5H4_OPHUN</name>
<dbReference type="SUPFAM" id="SSF50978">
    <property type="entry name" value="WD40 repeat-like"/>
    <property type="match status" value="1"/>
</dbReference>
<dbReference type="EMBL" id="LAZP02000547">
    <property type="protein sequence ID" value="PFH56588.1"/>
    <property type="molecule type" value="Genomic_DNA"/>
</dbReference>
<evidence type="ECO:0008006" key="3">
    <source>
        <dbReference type="Google" id="ProtNLM"/>
    </source>
</evidence>
<dbReference type="OrthoDB" id="5323870at2759"/>
<proteinExistence type="predicted"/>
<organism evidence="1 2">
    <name type="scientific">Ophiocordyceps unilateralis</name>
    <name type="common">Zombie-ant fungus</name>
    <name type="synonym">Torrubia unilateralis</name>
    <dbReference type="NCBI Taxonomy" id="268505"/>
    <lineage>
        <taxon>Eukaryota</taxon>
        <taxon>Fungi</taxon>
        <taxon>Dikarya</taxon>
        <taxon>Ascomycota</taxon>
        <taxon>Pezizomycotina</taxon>
        <taxon>Sordariomycetes</taxon>
        <taxon>Hypocreomycetidae</taxon>
        <taxon>Hypocreales</taxon>
        <taxon>Ophiocordycipitaceae</taxon>
        <taxon>Ophiocordyceps</taxon>
    </lineage>
</organism>
<dbReference type="AlphaFoldDB" id="A0A2A9P5H4"/>
<protein>
    <recommendedName>
        <fullName evidence="3">Nucleoporin NUP37</fullName>
    </recommendedName>
</protein>
<reference evidence="1 2" key="2">
    <citation type="journal article" date="2017" name="Sci. Rep.">
        <title>Ant-infecting Ophiocordyceps genomes reveal a high diversity of potential behavioral manipulation genes and a possible major role for enterotoxins.</title>
        <authorList>
            <person name="de Bekker C."/>
            <person name="Ohm R.A."/>
            <person name="Evans H.C."/>
            <person name="Brachmann A."/>
            <person name="Hughes D.P."/>
        </authorList>
    </citation>
    <scope>NUCLEOTIDE SEQUENCE [LARGE SCALE GENOMIC DNA]</scope>
    <source>
        <strain evidence="1 2">SC16a</strain>
    </source>
</reference>
<dbReference type="InterPro" id="IPR015943">
    <property type="entry name" value="WD40/YVTN_repeat-like_dom_sf"/>
</dbReference>
<sequence length="715" mass="76635">MSFSTTPRVRRTAQNTQLTYNLARRVNDVQQYPVRSPQGATILIFAHENGVTLAWRGGRRFKAASEREAQKEKQNGTSDDVIMIIDSDDEDQPPVTSQAAPAHVHNSLFEETMEQDPYPEIIQTLDLAMGTSVLNVAVAPMAPCAAQDAPAGEGVPLAETMVFAVSCVTRDVYIITLPLTPPSPESKSRAELGTGLLAGKAGSGVWGESLLLLSGLTQHSDGLAMSLVTPKQSPGQQASQTRAVVAAHARQASGLLVLWDVPLEPKARPQRSLEPMQTEILSHPLTSICFNPTHSTQLLTVSSRQAIRLYDFGISPFPPDPDASGSFPSQGSWILSLNQPFARPTASRKPVLDAAWIARGRAVFALLADGMWGIWDIDGASPSPPGAVIANKLKSGIRGAALTAFSVSGYVEGTSYLRSITKQPKDGQAGEFAPMTPHTRRQATASLSSAATLDRLSSVHGGVRTVALPPTGRTVPDESLVLWIGSQENVCVIPAVSKFWDSQLRRGHGGGVNLFSGAQPTKMVKLLDLSTGLLGERCCGAGLILHHNSGLRQADQDGGLPVDVLIRGESRLVVVRQGEDGPGRKIGAVVDRRRMRLFSTGERSDAIIVHAKKKAMPSLSYNLSTTKSSALRLGSMRNHLDSEFDIPYGGSAQLPTRPRVGFDFMSNLDMAADASADLSRDVEAEMLDVMGIEQALDSMEDSRGSGRKKVFFDEG</sequence>
<gene>
    <name evidence="1" type="ORF">XA68_16280</name>
</gene>